<dbReference type="EMBL" id="JACHLR010000013">
    <property type="protein sequence ID" value="MBB4859679.1"/>
    <property type="molecule type" value="Genomic_DNA"/>
</dbReference>
<dbReference type="RefSeq" id="WP_184247028.1">
    <property type="nucleotide sequence ID" value="NZ_JACHLR010000013.1"/>
</dbReference>
<protein>
    <submittedName>
        <fullName evidence="1">Uncharacterized protein</fullName>
    </submittedName>
</protein>
<reference evidence="1 2" key="1">
    <citation type="submission" date="2020-08" db="EMBL/GenBank/DDBJ databases">
        <title>Functional genomics of gut bacteria from endangered species of beetles.</title>
        <authorList>
            <person name="Carlos-Shanley C."/>
        </authorList>
    </citation>
    <scope>NUCLEOTIDE SEQUENCE [LARGE SCALE GENOMIC DNA]</scope>
    <source>
        <strain evidence="1 2">S00245</strain>
    </source>
</reference>
<sequence>MTEQSAEYLIRKGGAYYRPNAEGYTNDRRRAGRFTLAEAISHSHPNGPDGPRDGITYEAAPAVGGRVTFCGKQIMIDGKHLADAASPEAAEAIAICLNHADPAAVDEGTWLRGDDLVKVEALFA</sequence>
<proteinExistence type="predicted"/>
<evidence type="ECO:0000313" key="1">
    <source>
        <dbReference type="EMBL" id="MBB4859679.1"/>
    </source>
</evidence>
<name>A0A7W7KBA9_9SPHN</name>
<evidence type="ECO:0000313" key="2">
    <source>
        <dbReference type="Proteomes" id="UP000555448"/>
    </source>
</evidence>
<dbReference type="Proteomes" id="UP000555448">
    <property type="component" value="Unassembled WGS sequence"/>
</dbReference>
<organism evidence="1 2">
    <name type="scientific">Novosphingobium chloroacetimidivorans</name>
    <dbReference type="NCBI Taxonomy" id="1428314"/>
    <lineage>
        <taxon>Bacteria</taxon>
        <taxon>Pseudomonadati</taxon>
        <taxon>Pseudomonadota</taxon>
        <taxon>Alphaproteobacteria</taxon>
        <taxon>Sphingomonadales</taxon>
        <taxon>Sphingomonadaceae</taxon>
        <taxon>Novosphingobium</taxon>
    </lineage>
</organism>
<gene>
    <name evidence="1" type="ORF">HNO88_003008</name>
</gene>
<accession>A0A7W7KBA9</accession>
<keyword evidence="2" id="KW-1185">Reference proteome</keyword>
<dbReference type="AlphaFoldDB" id="A0A7W7KBA9"/>
<comment type="caution">
    <text evidence="1">The sequence shown here is derived from an EMBL/GenBank/DDBJ whole genome shotgun (WGS) entry which is preliminary data.</text>
</comment>